<proteinExistence type="predicted"/>
<name>A0A8B8FNV8_9HEMI</name>
<feature type="chain" id="PRO_5034404956" evidence="1">
    <location>
        <begin position="24"/>
        <end position="127"/>
    </location>
</feature>
<keyword evidence="2" id="KW-1185">Reference proteome</keyword>
<dbReference type="GeneID" id="112684871"/>
<dbReference type="AlphaFoldDB" id="A0A8B8FNV8"/>
<dbReference type="RefSeq" id="XP_025412372.1">
    <property type="nucleotide sequence ID" value="XM_025556587.1"/>
</dbReference>
<gene>
    <name evidence="3" type="primary">LOC112684871</name>
</gene>
<feature type="signal peptide" evidence="1">
    <location>
        <begin position="1"/>
        <end position="23"/>
    </location>
</feature>
<evidence type="ECO:0000313" key="2">
    <source>
        <dbReference type="Proteomes" id="UP000694846"/>
    </source>
</evidence>
<keyword evidence="1" id="KW-0732">Signal</keyword>
<protein>
    <submittedName>
        <fullName evidence="3">Uncharacterized protein LOC112684871</fullName>
    </submittedName>
</protein>
<evidence type="ECO:0000313" key="3">
    <source>
        <dbReference type="RefSeq" id="XP_025412372.1"/>
    </source>
</evidence>
<sequence>MVGHWSLFVVLCISSLVGDLVFGSMFPNIPSNPSPPPEFITTHQEVNWPLKNLATPAEVIVAKEVKTNDRELQVERTTQEKNWESDRQAVDVSPKIIVINNEQKPVSGILIHNTTQDGNKKLSLSIK</sequence>
<reference evidence="3" key="1">
    <citation type="submission" date="2025-08" db="UniProtKB">
        <authorList>
            <consortium name="RefSeq"/>
        </authorList>
    </citation>
    <scope>IDENTIFICATION</scope>
    <source>
        <tissue evidence="3">Whole body</tissue>
    </source>
</reference>
<accession>A0A8B8FNV8</accession>
<evidence type="ECO:0000256" key="1">
    <source>
        <dbReference type="SAM" id="SignalP"/>
    </source>
</evidence>
<organism evidence="2 3">
    <name type="scientific">Sipha flava</name>
    <name type="common">yellow sugarcane aphid</name>
    <dbReference type="NCBI Taxonomy" id="143950"/>
    <lineage>
        <taxon>Eukaryota</taxon>
        <taxon>Metazoa</taxon>
        <taxon>Ecdysozoa</taxon>
        <taxon>Arthropoda</taxon>
        <taxon>Hexapoda</taxon>
        <taxon>Insecta</taxon>
        <taxon>Pterygota</taxon>
        <taxon>Neoptera</taxon>
        <taxon>Paraneoptera</taxon>
        <taxon>Hemiptera</taxon>
        <taxon>Sternorrhyncha</taxon>
        <taxon>Aphidomorpha</taxon>
        <taxon>Aphidoidea</taxon>
        <taxon>Aphididae</taxon>
        <taxon>Sipha</taxon>
    </lineage>
</organism>
<dbReference type="OrthoDB" id="6598022at2759"/>
<dbReference type="Proteomes" id="UP000694846">
    <property type="component" value="Unplaced"/>
</dbReference>